<evidence type="ECO:0000256" key="9">
    <source>
        <dbReference type="PIRSR" id="PIRSR001399-1"/>
    </source>
</evidence>
<dbReference type="GO" id="GO:0009423">
    <property type="term" value="P:chorismate biosynthetic process"/>
    <property type="evidence" value="ECO:0007669"/>
    <property type="project" value="UniProtKB-UniRule"/>
</dbReference>
<feature type="active site" description="Proton donor" evidence="8 9">
    <location>
        <position position="99"/>
    </location>
</feature>
<evidence type="ECO:0000313" key="12">
    <source>
        <dbReference type="EMBL" id="MCS7481436.1"/>
    </source>
</evidence>
<evidence type="ECO:0000256" key="8">
    <source>
        <dbReference type="HAMAP-Rule" id="MF_00169"/>
    </source>
</evidence>
<sequence>MKVLVLNGPNLGRLGTREPDVYGSTTYADLVALCEATGRELGLEVNVRQTDFEGEMLGWLHEAADHQYPVVLNPAAWTHYSVAVRDACSQLTAPLVEVHISNVHKREDFRQHSYISAVAEGTILGLGVQGYALALRWLATKA</sequence>
<comment type="caution">
    <text evidence="12">The sequence shown here is derived from an EMBL/GenBank/DDBJ whole genome shotgun (WGS) entry which is preliminary data.</text>
</comment>
<evidence type="ECO:0000256" key="10">
    <source>
        <dbReference type="PIRSR" id="PIRSR001399-2"/>
    </source>
</evidence>
<protein>
    <recommendedName>
        <fullName evidence="5 8">3-dehydroquinate dehydratase</fullName>
        <shortName evidence="8">3-dehydroquinase</shortName>
        <ecNumber evidence="5 8">4.2.1.10</ecNumber>
    </recommendedName>
    <alternativeName>
        <fullName evidence="8">Type II DHQase</fullName>
    </alternativeName>
</protein>
<keyword evidence="7 8" id="KW-0456">Lyase</keyword>
<dbReference type="PANTHER" id="PTHR21272">
    <property type="entry name" value="CATABOLIC 3-DEHYDROQUINASE"/>
    <property type="match status" value="1"/>
</dbReference>
<dbReference type="GO" id="GO:0003855">
    <property type="term" value="F:3-dehydroquinate dehydratase activity"/>
    <property type="evidence" value="ECO:0007669"/>
    <property type="project" value="UniProtKB-UniRule"/>
</dbReference>
<dbReference type="GO" id="GO:0008652">
    <property type="term" value="P:amino acid biosynthetic process"/>
    <property type="evidence" value="ECO:0007669"/>
    <property type="project" value="UniProtKB-KW"/>
</dbReference>
<evidence type="ECO:0000256" key="4">
    <source>
        <dbReference type="ARBA" id="ARBA00011193"/>
    </source>
</evidence>
<evidence type="ECO:0000256" key="2">
    <source>
        <dbReference type="ARBA" id="ARBA00004902"/>
    </source>
</evidence>
<accession>A0A9X2VRS3</accession>
<dbReference type="NCBIfam" id="NF003805">
    <property type="entry name" value="PRK05395.1-2"/>
    <property type="match status" value="1"/>
</dbReference>
<evidence type="ECO:0000256" key="6">
    <source>
        <dbReference type="ARBA" id="ARBA00023141"/>
    </source>
</evidence>
<evidence type="ECO:0000256" key="7">
    <source>
        <dbReference type="ARBA" id="ARBA00023239"/>
    </source>
</evidence>
<comment type="function">
    <text evidence="8">Catalyzes a trans-dehydration via an enolate intermediate.</text>
</comment>
<dbReference type="PROSITE" id="PS01029">
    <property type="entry name" value="DEHYDROQUINASE_II"/>
    <property type="match status" value="1"/>
</dbReference>
<evidence type="ECO:0000256" key="1">
    <source>
        <dbReference type="ARBA" id="ARBA00001864"/>
    </source>
</evidence>
<evidence type="ECO:0000256" key="11">
    <source>
        <dbReference type="PIRSR" id="PIRSR001399-3"/>
    </source>
</evidence>
<dbReference type="NCBIfam" id="NF003806">
    <property type="entry name" value="PRK05395.1-3"/>
    <property type="match status" value="1"/>
</dbReference>
<comment type="pathway">
    <text evidence="2 8">Metabolic intermediate biosynthesis; chorismate biosynthesis; chorismate from D-erythrose 4-phosphate and phosphoenolpyruvate: step 3/7.</text>
</comment>
<dbReference type="CDD" id="cd00466">
    <property type="entry name" value="DHQase_II"/>
    <property type="match status" value="1"/>
</dbReference>
<feature type="active site" description="Proton acceptor" evidence="8 9">
    <location>
        <position position="22"/>
    </location>
</feature>
<comment type="similarity">
    <text evidence="3 8">Belongs to the type-II 3-dehydroquinase family.</text>
</comment>
<name>A0A9X2VRS3_9PSEU</name>
<keyword evidence="13" id="KW-1185">Reference proteome</keyword>
<proteinExistence type="inferred from homology"/>
<dbReference type="EMBL" id="JANYMP010000018">
    <property type="protein sequence ID" value="MCS7481436.1"/>
    <property type="molecule type" value="Genomic_DNA"/>
</dbReference>
<keyword evidence="6 8" id="KW-0057">Aromatic amino acid biosynthesis</keyword>
<dbReference type="NCBIfam" id="TIGR01088">
    <property type="entry name" value="aroQ"/>
    <property type="match status" value="1"/>
</dbReference>
<dbReference type="GO" id="GO:0009073">
    <property type="term" value="P:aromatic amino acid family biosynthetic process"/>
    <property type="evidence" value="ECO:0007669"/>
    <property type="project" value="UniProtKB-KW"/>
</dbReference>
<feature type="binding site" evidence="8 10">
    <location>
        <position position="86"/>
    </location>
    <ligand>
        <name>substrate</name>
    </ligand>
</feature>
<dbReference type="Pfam" id="PF01220">
    <property type="entry name" value="DHquinase_II"/>
    <property type="match status" value="1"/>
</dbReference>
<evidence type="ECO:0000256" key="3">
    <source>
        <dbReference type="ARBA" id="ARBA00011037"/>
    </source>
</evidence>
<gene>
    <name evidence="8 12" type="primary">aroQ</name>
    <name evidence="12" type="ORF">NZH93_31665</name>
</gene>
<feature type="binding site" evidence="8 10">
    <location>
        <position position="110"/>
    </location>
    <ligand>
        <name>substrate</name>
    </ligand>
</feature>
<comment type="subunit">
    <text evidence="4 8">Homododecamer.</text>
</comment>
<feature type="binding site" evidence="8 10">
    <location>
        <position position="73"/>
    </location>
    <ligand>
        <name>substrate</name>
    </ligand>
</feature>
<dbReference type="AlphaFoldDB" id="A0A9X2VRS3"/>
<feature type="binding site" evidence="8 10">
    <location>
        <begin position="100"/>
        <end position="101"/>
    </location>
    <ligand>
        <name>substrate</name>
    </ligand>
</feature>
<evidence type="ECO:0000313" key="13">
    <source>
        <dbReference type="Proteomes" id="UP001141259"/>
    </source>
</evidence>
<dbReference type="InterPro" id="IPR001874">
    <property type="entry name" value="DHquinase_II"/>
</dbReference>
<dbReference type="Gene3D" id="3.40.50.9100">
    <property type="entry name" value="Dehydroquinase, class II"/>
    <property type="match status" value="1"/>
</dbReference>
<organism evidence="12 13">
    <name type="scientific">Umezawaea endophytica</name>
    <dbReference type="NCBI Taxonomy" id="1654476"/>
    <lineage>
        <taxon>Bacteria</taxon>
        <taxon>Bacillati</taxon>
        <taxon>Actinomycetota</taxon>
        <taxon>Actinomycetes</taxon>
        <taxon>Pseudonocardiales</taxon>
        <taxon>Pseudonocardiaceae</taxon>
        <taxon>Umezawaea</taxon>
    </lineage>
</organism>
<dbReference type="InterPro" id="IPR018509">
    <property type="entry name" value="DHquinase_II_CS"/>
</dbReference>
<evidence type="ECO:0000256" key="5">
    <source>
        <dbReference type="ARBA" id="ARBA00012060"/>
    </source>
</evidence>
<keyword evidence="8" id="KW-0028">Amino-acid biosynthesis</keyword>
<dbReference type="RefSeq" id="WP_259626928.1">
    <property type="nucleotide sequence ID" value="NZ_JANYMP010000018.1"/>
</dbReference>
<feature type="binding site" evidence="8 10">
    <location>
        <position position="79"/>
    </location>
    <ligand>
        <name>substrate</name>
    </ligand>
</feature>
<dbReference type="SUPFAM" id="SSF52304">
    <property type="entry name" value="Type II 3-dehydroquinate dehydratase"/>
    <property type="match status" value="1"/>
</dbReference>
<dbReference type="PANTHER" id="PTHR21272:SF3">
    <property type="entry name" value="CATABOLIC 3-DEHYDROQUINASE"/>
    <property type="match status" value="1"/>
</dbReference>
<reference evidence="12" key="1">
    <citation type="submission" date="2022-08" db="EMBL/GenBank/DDBJ databases">
        <authorList>
            <person name="Tistechok S."/>
            <person name="Samborskyy M."/>
            <person name="Roman I."/>
        </authorList>
    </citation>
    <scope>NUCLEOTIDE SEQUENCE</scope>
    <source>
        <strain evidence="12">DSM 103496</strain>
    </source>
</reference>
<dbReference type="NCBIfam" id="NF003807">
    <property type="entry name" value="PRK05395.1-4"/>
    <property type="match status" value="1"/>
</dbReference>
<dbReference type="EC" id="4.2.1.10" evidence="5 8"/>
<dbReference type="HAMAP" id="MF_00169">
    <property type="entry name" value="AroQ"/>
    <property type="match status" value="1"/>
</dbReference>
<comment type="catalytic activity">
    <reaction evidence="1 8">
        <text>3-dehydroquinate = 3-dehydroshikimate + H2O</text>
        <dbReference type="Rhea" id="RHEA:21096"/>
        <dbReference type="ChEBI" id="CHEBI:15377"/>
        <dbReference type="ChEBI" id="CHEBI:16630"/>
        <dbReference type="ChEBI" id="CHEBI:32364"/>
        <dbReference type="EC" id="4.2.1.10"/>
    </reaction>
</comment>
<dbReference type="GO" id="GO:0019631">
    <property type="term" value="P:quinate catabolic process"/>
    <property type="evidence" value="ECO:0007669"/>
    <property type="project" value="TreeGrafter"/>
</dbReference>
<dbReference type="PIRSF" id="PIRSF001399">
    <property type="entry name" value="DHquinase_II"/>
    <property type="match status" value="1"/>
</dbReference>
<dbReference type="InterPro" id="IPR036441">
    <property type="entry name" value="DHquinase_II_sf"/>
</dbReference>
<feature type="site" description="Transition state stabilizer" evidence="8 11">
    <location>
        <position position="17"/>
    </location>
</feature>
<dbReference type="Proteomes" id="UP001141259">
    <property type="component" value="Unassembled WGS sequence"/>
</dbReference>